<evidence type="ECO:0000256" key="1">
    <source>
        <dbReference type="ARBA" id="ARBA00022723"/>
    </source>
</evidence>
<keyword evidence="8" id="KW-1185">Reference proteome</keyword>
<dbReference type="InterPro" id="IPR003656">
    <property type="entry name" value="Znf_BED"/>
</dbReference>
<evidence type="ECO:0000256" key="5">
    <source>
        <dbReference type="SAM" id="MobiDB-lite"/>
    </source>
</evidence>
<dbReference type="AlphaFoldDB" id="A0AAV1K390"/>
<accession>A0AAV1K390</accession>
<dbReference type="SUPFAM" id="SSF57667">
    <property type="entry name" value="beta-beta-alpha zinc fingers"/>
    <property type="match status" value="2"/>
</dbReference>
<dbReference type="PROSITE" id="PS50808">
    <property type="entry name" value="ZF_BED"/>
    <property type="match status" value="2"/>
</dbReference>
<dbReference type="Proteomes" id="UP001497472">
    <property type="component" value="Unassembled WGS sequence"/>
</dbReference>
<evidence type="ECO:0000259" key="6">
    <source>
        <dbReference type="PROSITE" id="PS50808"/>
    </source>
</evidence>
<dbReference type="Pfam" id="PF02892">
    <property type="entry name" value="zf-BED"/>
    <property type="match status" value="2"/>
</dbReference>
<dbReference type="GO" id="GO:0003677">
    <property type="term" value="F:DNA binding"/>
    <property type="evidence" value="ECO:0007669"/>
    <property type="project" value="InterPro"/>
</dbReference>
<dbReference type="GO" id="GO:0008270">
    <property type="term" value="F:zinc ion binding"/>
    <property type="evidence" value="ECO:0007669"/>
    <property type="project" value="UniProtKB-KW"/>
</dbReference>
<evidence type="ECO:0000256" key="2">
    <source>
        <dbReference type="ARBA" id="ARBA00022771"/>
    </source>
</evidence>
<comment type="caution">
    <text evidence="7">The sequence shown here is derived from an EMBL/GenBank/DDBJ whole genome shotgun (WGS) entry which is preliminary data.</text>
</comment>
<name>A0AAV1K390_9NEOP</name>
<evidence type="ECO:0000313" key="7">
    <source>
        <dbReference type="EMBL" id="CAK1555963.1"/>
    </source>
</evidence>
<reference evidence="7 8" key="1">
    <citation type="submission" date="2023-11" db="EMBL/GenBank/DDBJ databases">
        <authorList>
            <person name="Okamura Y."/>
        </authorList>
    </citation>
    <scope>NUCLEOTIDE SEQUENCE [LARGE SCALE GENOMIC DNA]</scope>
</reference>
<protein>
    <recommendedName>
        <fullName evidence="6">BED-type domain-containing protein</fullName>
    </recommendedName>
</protein>
<organism evidence="7 8">
    <name type="scientific">Leptosia nina</name>
    <dbReference type="NCBI Taxonomy" id="320188"/>
    <lineage>
        <taxon>Eukaryota</taxon>
        <taxon>Metazoa</taxon>
        <taxon>Ecdysozoa</taxon>
        <taxon>Arthropoda</taxon>
        <taxon>Hexapoda</taxon>
        <taxon>Insecta</taxon>
        <taxon>Pterygota</taxon>
        <taxon>Neoptera</taxon>
        <taxon>Endopterygota</taxon>
        <taxon>Lepidoptera</taxon>
        <taxon>Glossata</taxon>
        <taxon>Ditrysia</taxon>
        <taxon>Papilionoidea</taxon>
        <taxon>Pieridae</taxon>
        <taxon>Pierinae</taxon>
        <taxon>Leptosia</taxon>
    </lineage>
</organism>
<evidence type="ECO:0000313" key="8">
    <source>
        <dbReference type="Proteomes" id="UP001497472"/>
    </source>
</evidence>
<proteinExistence type="predicted"/>
<feature type="domain" description="BED-type" evidence="6">
    <location>
        <begin position="74"/>
        <end position="122"/>
    </location>
</feature>
<feature type="region of interest" description="Disordered" evidence="5">
    <location>
        <begin position="270"/>
        <end position="289"/>
    </location>
</feature>
<feature type="compositionally biased region" description="Basic and acidic residues" evidence="5">
    <location>
        <begin position="171"/>
        <end position="180"/>
    </location>
</feature>
<evidence type="ECO:0000256" key="4">
    <source>
        <dbReference type="PROSITE-ProRule" id="PRU00027"/>
    </source>
</evidence>
<feature type="domain" description="BED-type" evidence="6">
    <location>
        <begin position="4"/>
        <end position="55"/>
    </location>
</feature>
<keyword evidence="3" id="KW-0862">Zinc</keyword>
<sequence>MTRRKYSPLWTHFEATSSKKAKCNYCSREIAISKSSIGSLGRHLKTIHPSINIKNVMEDTLSANDSDSDESTLDPDSELWGFFDKARHNMAKCTICEATMKRNSETLYKHLKEAHSKISQNLEFKDKDENYTEVIYLEHPEIEETQTKDKEVTTAQPWQPETRSKLKRRSSAREKPKMADVRDNQGIEDFGRYITSLMKDIPREVSSRLQLEIVNMVMAAKTKSMKDSLEEASDEKCEEIEDPSNLHTYESNTEDPITDQHTFELKKRPHLSKTEKAPNVSTHPEKRLGGREEKQIEDFGQYITSLLKCLKMDTSAQLQMEIVKMVITARLKYLSRYPLVIQGLIELQENMT</sequence>
<gene>
    <name evidence="7" type="ORF">LNINA_LOCUS14744</name>
</gene>
<keyword evidence="1" id="KW-0479">Metal-binding</keyword>
<evidence type="ECO:0000256" key="3">
    <source>
        <dbReference type="ARBA" id="ARBA00022833"/>
    </source>
</evidence>
<keyword evidence="2 4" id="KW-0863">Zinc-finger</keyword>
<dbReference type="InterPro" id="IPR036236">
    <property type="entry name" value="Znf_C2H2_sf"/>
</dbReference>
<feature type="region of interest" description="Disordered" evidence="5">
    <location>
        <begin position="145"/>
        <end position="180"/>
    </location>
</feature>
<dbReference type="EMBL" id="CAVLEF010000281">
    <property type="protein sequence ID" value="CAK1555963.1"/>
    <property type="molecule type" value="Genomic_DNA"/>
</dbReference>
<dbReference type="SMART" id="SM00614">
    <property type="entry name" value="ZnF_BED"/>
    <property type="match status" value="2"/>
</dbReference>